<keyword evidence="3 4" id="KW-0408">Iron</keyword>
<evidence type="ECO:0000313" key="7">
    <source>
        <dbReference type="EMBL" id="QGZ32432.1"/>
    </source>
</evidence>
<feature type="chain" id="PRO_5026327722" evidence="5">
    <location>
        <begin position="18"/>
        <end position="497"/>
    </location>
</feature>
<dbReference type="InterPro" id="IPR036909">
    <property type="entry name" value="Cyt_c-like_dom_sf"/>
</dbReference>
<dbReference type="InterPro" id="IPR011048">
    <property type="entry name" value="Haem_d1_sf"/>
</dbReference>
<dbReference type="GO" id="GO:0009055">
    <property type="term" value="F:electron transfer activity"/>
    <property type="evidence" value="ECO:0007669"/>
    <property type="project" value="InterPro"/>
</dbReference>
<dbReference type="Pfam" id="PF13442">
    <property type="entry name" value="Cytochrome_CBB3"/>
    <property type="match status" value="1"/>
</dbReference>
<dbReference type="CDD" id="cd20777">
    <property type="entry name" value="8prop_heme-binding_NirN"/>
    <property type="match status" value="1"/>
</dbReference>
<dbReference type="PANTHER" id="PTHR47197:SF3">
    <property type="entry name" value="DIHYDRO-HEME D1 DEHYDROGENASE"/>
    <property type="match status" value="1"/>
</dbReference>
<dbReference type="AlphaFoldDB" id="A0A6I6M0M1"/>
<dbReference type="SUPFAM" id="SSF46626">
    <property type="entry name" value="Cytochrome c"/>
    <property type="match status" value="1"/>
</dbReference>
<evidence type="ECO:0000256" key="4">
    <source>
        <dbReference type="PROSITE-ProRule" id="PRU00433"/>
    </source>
</evidence>
<evidence type="ECO:0000256" key="1">
    <source>
        <dbReference type="ARBA" id="ARBA00022617"/>
    </source>
</evidence>
<feature type="signal peptide" evidence="5">
    <location>
        <begin position="1"/>
        <end position="17"/>
    </location>
</feature>
<proteinExistence type="predicted"/>
<evidence type="ECO:0000313" key="8">
    <source>
        <dbReference type="Proteomes" id="UP000438983"/>
    </source>
</evidence>
<evidence type="ECO:0000256" key="3">
    <source>
        <dbReference type="ARBA" id="ARBA00023004"/>
    </source>
</evidence>
<dbReference type="Gene3D" id="2.140.10.20">
    <property type="entry name" value="C-terminal (heme d1) domain of cytochrome cd1-nitrite reductase"/>
    <property type="match status" value="1"/>
</dbReference>
<name>A0A6I6M0M1_STUST</name>
<dbReference type="GO" id="GO:0020037">
    <property type="term" value="F:heme binding"/>
    <property type="evidence" value="ECO:0007669"/>
    <property type="project" value="InterPro"/>
</dbReference>
<evidence type="ECO:0000259" key="6">
    <source>
        <dbReference type="PROSITE" id="PS51007"/>
    </source>
</evidence>
<dbReference type="InterPro" id="IPR003143">
    <property type="entry name" value="Cyt_cd1_C_sf"/>
</dbReference>
<gene>
    <name evidence="7" type="ORF">GQA94_21160</name>
</gene>
<dbReference type="InterPro" id="IPR051200">
    <property type="entry name" value="Host-pathogen_enzymatic-act"/>
</dbReference>
<feature type="domain" description="Cytochrome c" evidence="6">
    <location>
        <begin position="22"/>
        <end position="100"/>
    </location>
</feature>
<sequence length="497" mass="54434">MRLIPFALLVLCGAAQATPEAISPVQAGALYEQHCQSCHGLNRLGGAGPALLPESLSRIKPDEARAVIRDGRPASQMAAFGDRLDDAEIDGLARYLYRPAATPPIWTDADIRASHRLFADLGSLPDTPQHGADPLNLFVVVEAGNHHVRILDGDRFEELANFPSHFALHGGPKFSPDGRFVYFASRDGWISLYDLHNLTLIAHVRAGLNTRNLAVSNDGRWVLVGNYLPGNLVLLDAHDLSLVKHIPAIAADGTPSRVSAVYTAPPRGSFVVALKDVQEAWELSYAGEPDFKPRRIIARDFLDDFSFTPDYRYLLATSRKAHGGQVIDLDSGEAVTDIPLPGMPHLGSGIYWKRNGQWVFATPNVARGVISVLDLHSWTLIKEIPTEGPGFFMRSHANSAYAWTDVFFGPNNDAVHLIDKQTLAVAHTLRPMPGKNAAHVEFTHDGRYLLLSVWDTDGALIVYDASSLEEIKRIPMNKPSGKYNVGNKIEFAEGTSH</sequence>
<protein>
    <submittedName>
        <fullName evidence="7">Cytochrome C oxidase Cbb3</fullName>
    </submittedName>
</protein>
<dbReference type="EMBL" id="CP046902">
    <property type="protein sequence ID" value="QGZ32432.1"/>
    <property type="molecule type" value="Genomic_DNA"/>
</dbReference>
<dbReference type="Proteomes" id="UP000438983">
    <property type="component" value="Chromosome"/>
</dbReference>
<dbReference type="InterPro" id="IPR009056">
    <property type="entry name" value="Cyt_c-like_dom"/>
</dbReference>
<accession>A0A6I6M0M1</accession>
<dbReference type="OrthoDB" id="5290932at2"/>
<dbReference type="GO" id="GO:0046872">
    <property type="term" value="F:metal ion binding"/>
    <property type="evidence" value="ECO:0007669"/>
    <property type="project" value="UniProtKB-KW"/>
</dbReference>
<keyword evidence="1 4" id="KW-0349">Heme</keyword>
<dbReference type="Pfam" id="PF02239">
    <property type="entry name" value="Cytochrom_D1"/>
    <property type="match status" value="1"/>
</dbReference>
<dbReference type="PROSITE" id="PS51007">
    <property type="entry name" value="CYTC"/>
    <property type="match status" value="1"/>
</dbReference>
<evidence type="ECO:0000256" key="2">
    <source>
        <dbReference type="ARBA" id="ARBA00022723"/>
    </source>
</evidence>
<evidence type="ECO:0000256" key="5">
    <source>
        <dbReference type="SAM" id="SignalP"/>
    </source>
</evidence>
<organism evidence="7 8">
    <name type="scientific">Stutzerimonas stutzeri</name>
    <name type="common">Pseudomonas stutzeri</name>
    <dbReference type="NCBI Taxonomy" id="316"/>
    <lineage>
        <taxon>Bacteria</taxon>
        <taxon>Pseudomonadati</taxon>
        <taxon>Pseudomonadota</taxon>
        <taxon>Gammaproteobacteria</taxon>
        <taxon>Pseudomonadales</taxon>
        <taxon>Pseudomonadaceae</taxon>
        <taxon>Stutzerimonas</taxon>
    </lineage>
</organism>
<reference evidence="7 8" key="1">
    <citation type="submission" date="2019-12" db="EMBL/GenBank/DDBJ databases">
        <title>Complete genome sequence of Pseudomonas stutzeri.</title>
        <authorList>
            <person name="Lim S.R."/>
            <person name="Kim J.H."/>
        </authorList>
    </citation>
    <scope>NUCLEOTIDE SEQUENCE [LARGE SCALE GENOMIC DNA]</scope>
    <source>
        <strain evidence="7 8">PM101005</strain>
    </source>
</reference>
<keyword evidence="5" id="KW-0732">Signal</keyword>
<dbReference type="PANTHER" id="PTHR47197">
    <property type="entry name" value="PROTEIN NIRF"/>
    <property type="match status" value="1"/>
</dbReference>
<dbReference type="SUPFAM" id="SSF51004">
    <property type="entry name" value="C-terminal (heme d1) domain of cytochrome cd1-nitrite reductase"/>
    <property type="match status" value="1"/>
</dbReference>
<dbReference type="Gene3D" id="1.10.760.10">
    <property type="entry name" value="Cytochrome c-like domain"/>
    <property type="match status" value="1"/>
</dbReference>
<dbReference type="RefSeq" id="WP_158189859.1">
    <property type="nucleotide sequence ID" value="NZ_CP046902.1"/>
</dbReference>
<keyword evidence="2 4" id="KW-0479">Metal-binding</keyword>